<name>A0ABQ2PL28_9NEIS</name>
<feature type="transmembrane region" description="Helical" evidence="1">
    <location>
        <begin position="420"/>
        <end position="440"/>
    </location>
</feature>
<keyword evidence="1" id="KW-1133">Transmembrane helix</keyword>
<feature type="transmembrane region" description="Helical" evidence="1">
    <location>
        <begin position="447"/>
        <end position="466"/>
    </location>
</feature>
<keyword evidence="3" id="KW-1185">Reference proteome</keyword>
<feature type="transmembrane region" description="Helical" evidence="1">
    <location>
        <begin position="379"/>
        <end position="400"/>
    </location>
</feature>
<feature type="transmembrane region" description="Helical" evidence="1">
    <location>
        <begin position="166"/>
        <end position="185"/>
    </location>
</feature>
<proteinExistence type="predicted"/>
<feature type="transmembrane region" description="Helical" evidence="1">
    <location>
        <begin position="509"/>
        <end position="530"/>
    </location>
</feature>
<dbReference type="RefSeq" id="WP_188692166.1">
    <property type="nucleotide sequence ID" value="NZ_BMLY01000002.1"/>
</dbReference>
<evidence type="ECO:0000313" key="3">
    <source>
        <dbReference type="Proteomes" id="UP000621859"/>
    </source>
</evidence>
<evidence type="ECO:0000256" key="1">
    <source>
        <dbReference type="SAM" id="Phobius"/>
    </source>
</evidence>
<dbReference type="EMBL" id="BMLY01000002">
    <property type="protein sequence ID" value="GGP26033.1"/>
    <property type="molecule type" value="Genomic_DNA"/>
</dbReference>
<feature type="transmembrane region" description="Helical" evidence="1">
    <location>
        <begin position="486"/>
        <end position="502"/>
    </location>
</feature>
<reference evidence="3" key="1">
    <citation type="journal article" date="2019" name="Int. J. Syst. Evol. Microbiol.">
        <title>The Global Catalogue of Microorganisms (GCM) 10K type strain sequencing project: providing services to taxonomists for standard genome sequencing and annotation.</title>
        <authorList>
            <consortium name="The Broad Institute Genomics Platform"/>
            <consortium name="The Broad Institute Genome Sequencing Center for Infectious Disease"/>
            <person name="Wu L."/>
            <person name="Ma J."/>
        </authorList>
    </citation>
    <scope>NUCLEOTIDE SEQUENCE [LARGE SCALE GENOMIC DNA]</scope>
    <source>
        <strain evidence="3">CGMCC 1.8860</strain>
    </source>
</reference>
<dbReference type="Pfam" id="PF10060">
    <property type="entry name" value="DUF2298"/>
    <property type="match status" value="1"/>
</dbReference>
<gene>
    <name evidence="2" type="ORF">GCM10010971_18520</name>
</gene>
<keyword evidence="1" id="KW-0472">Membrane</keyword>
<protein>
    <recommendedName>
        <fullName evidence="4">Chlor_Arch_YYY domain-containing protein</fullName>
    </recommendedName>
</protein>
<accession>A0ABQ2PL28</accession>
<dbReference type="InterPro" id="IPR018746">
    <property type="entry name" value="DUF2298"/>
</dbReference>
<dbReference type="Proteomes" id="UP000621859">
    <property type="component" value="Unassembled WGS sequence"/>
</dbReference>
<keyword evidence="1" id="KW-0812">Transmembrane</keyword>
<comment type="caution">
    <text evidence="2">The sequence shown here is derived from an EMBL/GenBank/DDBJ whole genome shotgun (WGS) entry which is preliminary data.</text>
</comment>
<feature type="transmembrane region" description="Helical" evidence="1">
    <location>
        <begin position="295"/>
        <end position="317"/>
    </location>
</feature>
<evidence type="ECO:0008006" key="4">
    <source>
        <dbReference type="Google" id="ProtNLM"/>
    </source>
</evidence>
<feature type="transmembrane region" description="Helical" evidence="1">
    <location>
        <begin position="197"/>
        <end position="218"/>
    </location>
</feature>
<evidence type="ECO:0000313" key="2">
    <source>
        <dbReference type="EMBL" id="GGP26033.1"/>
    </source>
</evidence>
<feature type="transmembrane region" description="Helical" evidence="1">
    <location>
        <begin position="33"/>
        <end position="50"/>
    </location>
</feature>
<organism evidence="2 3">
    <name type="scientific">Silvimonas amylolytica</name>
    <dbReference type="NCBI Taxonomy" id="449663"/>
    <lineage>
        <taxon>Bacteria</taxon>
        <taxon>Pseudomonadati</taxon>
        <taxon>Pseudomonadota</taxon>
        <taxon>Betaproteobacteria</taxon>
        <taxon>Neisseriales</taxon>
        <taxon>Chitinibacteraceae</taxon>
        <taxon>Silvimonas</taxon>
    </lineage>
</organism>
<sequence length="683" mass="75765">MGPIALLLTLLILLINLAGIAQCFERRFGGDTDLARAAGVLLACLVLFFVEHFIGLGKLAWLWPIGTALSVLVLNRRLTNPAWWDKQQPFVLAFLFALAWRYAFPDIDAQSEHLTDLYFVANYLGGDTLPPPDQWLPGYRFDMYYGFLHYATALQGRILNLDAGRAMNLGFCTTFAFTASLAWSLTGRFLKRFGARLLVVAALTVGGTGVAPLIPVIYDLPGESPSAADANAVTRLWSNTRFAGLYDQQVNTRIGRALFPSPSAEDKPTPDFQPRELPLETISYYTYLGDLHPPVGGFALLLFVLALIGAVEVPTRLTTPVEEDAGPAEATPGAQTGVFLLGLSLPVLLALNPWTLPLQALLILAWCTWRWRSGQNAHWLALVLGGAVGGALIYPFMLHFAPNAVPTHIALVNALDHTPIRQFLALWWPVLMLAVLALAGGPKQPRAWWAGWMVLILLAITEIFFVDDPLGDRYNRFNTTLKWWSWLYPAGMVLLGTLALASPRKIIQVLACVPLLASCVYLVPQAQYWMHHPRLHAARLAGDGWLNDDPGQRAILSYLRSAPRGLVLEGLDNGSYSPHGAFALHSGQPSALGWPDHEGLWRDHPWFITRDADFIRALYHGSLPDAAQWLAARNVRYIVWSSFDQQRDPAAFARMQDALASRYLWHPLVDNPGDPRGLWELRR</sequence>